<organism evidence="1 2">
    <name type="scientific">Gossypium stocksii</name>
    <dbReference type="NCBI Taxonomy" id="47602"/>
    <lineage>
        <taxon>Eukaryota</taxon>
        <taxon>Viridiplantae</taxon>
        <taxon>Streptophyta</taxon>
        <taxon>Embryophyta</taxon>
        <taxon>Tracheophyta</taxon>
        <taxon>Spermatophyta</taxon>
        <taxon>Magnoliopsida</taxon>
        <taxon>eudicotyledons</taxon>
        <taxon>Gunneridae</taxon>
        <taxon>Pentapetalae</taxon>
        <taxon>rosids</taxon>
        <taxon>malvids</taxon>
        <taxon>Malvales</taxon>
        <taxon>Malvaceae</taxon>
        <taxon>Malvoideae</taxon>
        <taxon>Gossypium</taxon>
    </lineage>
</organism>
<gene>
    <name evidence="1" type="ORF">J1N35_022461</name>
</gene>
<comment type="caution">
    <text evidence="1">The sequence shown here is derived from an EMBL/GenBank/DDBJ whole genome shotgun (WGS) entry which is preliminary data.</text>
</comment>
<keyword evidence="2" id="KW-1185">Reference proteome</keyword>
<dbReference type="EMBL" id="JAIQCV010000007">
    <property type="protein sequence ID" value="KAH1082700.1"/>
    <property type="molecule type" value="Genomic_DNA"/>
</dbReference>
<proteinExistence type="predicted"/>
<protein>
    <submittedName>
        <fullName evidence="1">Uncharacterized protein</fullName>
    </submittedName>
</protein>
<dbReference type="AlphaFoldDB" id="A0A9D3VG62"/>
<dbReference type="OrthoDB" id="10527590at2759"/>
<reference evidence="1 2" key="1">
    <citation type="journal article" date="2021" name="Plant Biotechnol. J.">
        <title>Multi-omics assisted identification of the key and species-specific regulatory components of drought-tolerant mechanisms in Gossypium stocksii.</title>
        <authorList>
            <person name="Yu D."/>
            <person name="Ke L."/>
            <person name="Zhang D."/>
            <person name="Wu Y."/>
            <person name="Sun Y."/>
            <person name="Mei J."/>
            <person name="Sun J."/>
            <person name="Sun Y."/>
        </authorList>
    </citation>
    <scope>NUCLEOTIDE SEQUENCE [LARGE SCALE GENOMIC DNA]</scope>
    <source>
        <strain evidence="2">cv. E1</strain>
        <tissue evidence="1">Leaf</tissue>
    </source>
</reference>
<evidence type="ECO:0000313" key="2">
    <source>
        <dbReference type="Proteomes" id="UP000828251"/>
    </source>
</evidence>
<dbReference type="Proteomes" id="UP000828251">
    <property type="component" value="Unassembled WGS sequence"/>
</dbReference>
<evidence type="ECO:0000313" key="1">
    <source>
        <dbReference type="EMBL" id="KAH1082700.1"/>
    </source>
</evidence>
<sequence length="97" mass="11366">MANLIFLRSYFSEVAVERIKATNHGKSYLPEVAVEQIEVTNLISLKLQWSKLNIDLISLKLQWSRLKIDIISLKLQWSRLKPQVLYPKDVVEWNEAN</sequence>
<name>A0A9D3VG62_9ROSI</name>
<accession>A0A9D3VG62</accession>